<keyword evidence="2" id="KW-1185">Reference proteome</keyword>
<dbReference type="EMBL" id="CP031417">
    <property type="protein sequence ID" value="AXK79962.1"/>
    <property type="molecule type" value="Genomic_DNA"/>
</dbReference>
<dbReference type="Proteomes" id="UP000254889">
    <property type="component" value="Chromosome"/>
</dbReference>
<reference evidence="1 2" key="1">
    <citation type="submission" date="2018-07" db="EMBL/GenBank/DDBJ databases">
        <authorList>
            <person name="Quirk P.G."/>
            <person name="Krulwich T.A."/>
        </authorList>
    </citation>
    <scope>NUCLEOTIDE SEQUENCE [LARGE SCALE GENOMIC DNA]</scope>
    <source>
        <strain evidence="1 2">CC-BB4</strain>
    </source>
</reference>
<name>A0A345ZSR5_9HYPH</name>
<dbReference type="OrthoDB" id="8482080at2"/>
<dbReference type="AlphaFoldDB" id="A0A345ZSR5"/>
<evidence type="ECO:0000313" key="1">
    <source>
        <dbReference type="EMBL" id="AXK79962.1"/>
    </source>
</evidence>
<dbReference type="KEGG" id="ptaw:DW352_05180"/>
<gene>
    <name evidence="1" type="ORF">DW352_05180</name>
</gene>
<organism evidence="1 2">
    <name type="scientific">Pseudolabrys taiwanensis</name>
    <dbReference type="NCBI Taxonomy" id="331696"/>
    <lineage>
        <taxon>Bacteria</taxon>
        <taxon>Pseudomonadati</taxon>
        <taxon>Pseudomonadota</taxon>
        <taxon>Alphaproteobacteria</taxon>
        <taxon>Hyphomicrobiales</taxon>
        <taxon>Xanthobacteraceae</taxon>
        <taxon>Pseudolabrys</taxon>
    </lineage>
</organism>
<protein>
    <submittedName>
        <fullName evidence="1">Uncharacterized protein</fullName>
    </submittedName>
</protein>
<evidence type="ECO:0000313" key="2">
    <source>
        <dbReference type="Proteomes" id="UP000254889"/>
    </source>
</evidence>
<proteinExistence type="predicted"/>
<sequence length="87" mass="9666">MLTADMAKRDAWRVPPPKPEALYGVIWREAETAIRDTFRAHPEHLTTKGRHAAQTSLAKRVTGRVVALLRRRGVKIPNDDGGISGLL</sequence>
<accession>A0A345ZSR5</accession>